<feature type="compositionally biased region" description="Basic and acidic residues" evidence="1">
    <location>
        <begin position="188"/>
        <end position="197"/>
    </location>
</feature>
<evidence type="ECO:0000313" key="4">
    <source>
        <dbReference type="Proteomes" id="UP000076738"/>
    </source>
</evidence>
<evidence type="ECO:0000313" key="3">
    <source>
        <dbReference type="EMBL" id="KZO96548.1"/>
    </source>
</evidence>
<dbReference type="AlphaFoldDB" id="A0A167MBQ6"/>
<protein>
    <recommendedName>
        <fullName evidence="2">DUF4604 domain-containing protein</fullName>
    </recommendedName>
</protein>
<organism evidence="3 4">
    <name type="scientific">Calocera viscosa (strain TUFC12733)</name>
    <dbReference type="NCBI Taxonomy" id="1330018"/>
    <lineage>
        <taxon>Eukaryota</taxon>
        <taxon>Fungi</taxon>
        <taxon>Dikarya</taxon>
        <taxon>Basidiomycota</taxon>
        <taxon>Agaricomycotina</taxon>
        <taxon>Dacrymycetes</taxon>
        <taxon>Dacrymycetales</taxon>
        <taxon>Dacrymycetaceae</taxon>
        <taxon>Calocera</taxon>
    </lineage>
</organism>
<feature type="compositionally biased region" description="Polar residues" evidence="1">
    <location>
        <begin position="154"/>
        <end position="165"/>
    </location>
</feature>
<evidence type="ECO:0000256" key="1">
    <source>
        <dbReference type="SAM" id="MobiDB-lite"/>
    </source>
</evidence>
<dbReference type="Proteomes" id="UP000076738">
    <property type="component" value="Unassembled WGS sequence"/>
</dbReference>
<feature type="domain" description="DUF4604" evidence="2">
    <location>
        <begin position="12"/>
        <end position="215"/>
    </location>
</feature>
<evidence type="ECO:0000259" key="2">
    <source>
        <dbReference type="Pfam" id="PF15377"/>
    </source>
</evidence>
<feature type="compositionally biased region" description="Acidic residues" evidence="1">
    <location>
        <begin position="35"/>
        <end position="49"/>
    </location>
</feature>
<proteinExistence type="predicted"/>
<feature type="region of interest" description="Disordered" evidence="1">
    <location>
        <begin position="30"/>
        <end position="216"/>
    </location>
</feature>
<name>A0A167MBQ6_CALVF</name>
<dbReference type="EMBL" id="KV417283">
    <property type="protein sequence ID" value="KZO96548.1"/>
    <property type="molecule type" value="Genomic_DNA"/>
</dbReference>
<gene>
    <name evidence="3" type="ORF">CALVIDRAFT_563636</name>
</gene>
<feature type="compositionally biased region" description="Basic and acidic residues" evidence="1">
    <location>
        <begin position="50"/>
        <end position="75"/>
    </location>
</feature>
<dbReference type="InterPro" id="IPR027911">
    <property type="entry name" value="DUF4604"/>
</dbReference>
<sequence length="216" mass="23290">MSRQPNRVQLSKLAYEENVPAFLQRFKARISGQPVDEDEPSYDEEDGGGEWEKSGDGRPDIPRRPGIPERPKEGEWGSNKIGKDGPGPSGKDDDDEGDDAPQIVVLKTGKHLSAEDVDNERRAAKGLPPLPNAQPSGPSGQSLAPPTTTMPPKENNSMSFSSSKKVATGVGASSKKRKIIGADDDESPPTKEMESKPSKKPKKMKKGLLSFQDDDG</sequence>
<dbReference type="Pfam" id="PF15377">
    <property type="entry name" value="DUF4604"/>
    <property type="match status" value="1"/>
</dbReference>
<reference evidence="3 4" key="1">
    <citation type="journal article" date="2016" name="Mol. Biol. Evol.">
        <title>Comparative Genomics of Early-Diverging Mushroom-Forming Fungi Provides Insights into the Origins of Lignocellulose Decay Capabilities.</title>
        <authorList>
            <person name="Nagy L.G."/>
            <person name="Riley R."/>
            <person name="Tritt A."/>
            <person name="Adam C."/>
            <person name="Daum C."/>
            <person name="Floudas D."/>
            <person name="Sun H."/>
            <person name="Yadav J.S."/>
            <person name="Pangilinan J."/>
            <person name="Larsson K.H."/>
            <person name="Matsuura K."/>
            <person name="Barry K."/>
            <person name="Labutti K."/>
            <person name="Kuo R."/>
            <person name="Ohm R.A."/>
            <person name="Bhattacharya S.S."/>
            <person name="Shirouzu T."/>
            <person name="Yoshinaga Y."/>
            <person name="Martin F.M."/>
            <person name="Grigoriev I.V."/>
            <person name="Hibbett D.S."/>
        </authorList>
    </citation>
    <scope>NUCLEOTIDE SEQUENCE [LARGE SCALE GENOMIC DNA]</scope>
    <source>
        <strain evidence="3 4">TUFC12733</strain>
    </source>
</reference>
<feature type="compositionally biased region" description="Polar residues" evidence="1">
    <location>
        <begin position="133"/>
        <end position="147"/>
    </location>
</feature>
<dbReference type="OrthoDB" id="2553298at2759"/>
<accession>A0A167MBQ6</accession>
<keyword evidence="4" id="KW-1185">Reference proteome</keyword>